<dbReference type="CDD" id="cd06170">
    <property type="entry name" value="LuxR_C_like"/>
    <property type="match status" value="1"/>
</dbReference>
<evidence type="ECO:0000313" key="9">
    <source>
        <dbReference type="Proteomes" id="UP000783742"/>
    </source>
</evidence>
<keyword evidence="4" id="KW-0804">Transcription</keyword>
<comment type="caution">
    <text evidence="8">The sequence shown here is derived from an EMBL/GenBank/DDBJ whole genome shotgun (WGS) entry which is preliminary data.</text>
</comment>
<dbReference type="InterPro" id="IPR039420">
    <property type="entry name" value="WalR-like"/>
</dbReference>
<gene>
    <name evidence="8" type="ORF">KQI68_00045</name>
</gene>
<name>A0ABS6FG63_9FIRM</name>
<keyword evidence="9" id="KW-1185">Reference proteome</keyword>
<organism evidence="8 9">
    <name type="scientific">Peptoniphilus ovalis</name>
    <dbReference type="NCBI Taxonomy" id="2841503"/>
    <lineage>
        <taxon>Bacteria</taxon>
        <taxon>Bacillati</taxon>
        <taxon>Bacillota</taxon>
        <taxon>Tissierellia</taxon>
        <taxon>Tissierellales</taxon>
        <taxon>Peptoniphilaceae</taxon>
        <taxon>Peptoniphilus</taxon>
    </lineage>
</organism>
<accession>A0ABS6FG63</accession>
<evidence type="ECO:0000256" key="2">
    <source>
        <dbReference type="ARBA" id="ARBA00023015"/>
    </source>
</evidence>
<proteinExistence type="predicted"/>
<dbReference type="Pfam" id="PF00072">
    <property type="entry name" value="Response_reg"/>
    <property type="match status" value="1"/>
</dbReference>
<dbReference type="InterPro" id="IPR000792">
    <property type="entry name" value="Tscrpt_reg_LuxR_C"/>
</dbReference>
<feature type="domain" description="Response regulatory" evidence="7">
    <location>
        <begin position="2"/>
        <end position="119"/>
    </location>
</feature>
<dbReference type="Proteomes" id="UP000783742">
    <property type="component" value="Unassembled WGS sequence"/>
</dbReference>
<dbReference type="RefSeq" id="WP_216547870.1">
    <property type="nucleotide sequence ID" value="NZ_JAHLQO010000001.1"/>
</dbReference>
<feature type="modified residue" description="4-aspartylphosphate" evidence="5">
    <location>
        <position position="53"/>
    </location>
</feature>
<evidence type="ECO:0000259" key="7">
    <source>
        <dbReference type="PROSITE" id="PS50110"/>
    </source>
</evidence>
<evidence type="ECO:0000259" key="6">
    <source>
        <dbReference type="PROSITE" id="PS50043"/>
    </source>
</evidence>
<dbReference type="InterPro" id="IPR058245">
    <property type="entry name" value="NreC/VraR/RcsB-like_REC"/>
</dbReference>
<evidence type="ECO:0000256" key="3">
    <source>
        <dbReference type="ARBA" id="ARBA00023125"/>
    </source>
</evidence>
<dbReference type="SMART" id="SM00448">
    <property type="entry name" value="REC"/>
    <property type="match status" value="1"/>
</dbReference>
<evidence type="ECO:0000313" key="8">
    <source>
        <dbReference type="EMBL" id="MBU5668220.1"/>
    </source>
</evidence>
<protein>
    <submittedName>
        <fullName evidence="8">Response regulator transcription factor</fullName>
    </submittedName>
</protein>
<dbReference type="PANTHER" id="PTHR43214">
    <property type="entry name" value="TWO-COMPONENT RESPONSE REGULATOR"/>
    <property type="match status" value="1"/>
</dbReference>
<dbReference type="PROSITE" id="PS50043">
    <property type="entry name" value="HTH_LUXR_2"/>
    <property type="match status" value="1"/>
</dbReference>
<dbReference type="InterPro" id="IPR001789">
    <property type="entry name" value="Sig_transdc_resp-reg_receiver"/>
</dbReference>
<evidence type="ECO:0000256" key="4">
    <source>
        <dbReference type="ARBA" id="ARBA00023163"/>
    </source>
</evidence>
<evidence type="ECO:0000256" key="5">
    <source>
        <dbReference type="PROSITE-ProRule" id="PRU00169"/>
    </source>
</evidence>
<dbReference type="PANTHER" id="PTHR43214:SF1">
    <property type="entry name" value="TRANSCRIPTIONAL REGULATORY PROTEIN COMA"/>
    <property type="match status" value="1"/>
</dbReference>
<dbReference type="Pfam" id="PF00196">
    <property type="entry name" value="GerE"/>
    <property type="match status" value="1"/>
</dbReference>
<dbReference type="CDD" id="cd17535">
    <property type="entry name" value="REC_NarL-like"/>
    <property type="match status" value="1"/>
</dbReference>
<keyword evidence="2" id="KW-0805">Transcription regulation</keyword>
<feature type="domain" description="HTH luxR-type" evidence="6">
    <location>
        <begin position="127"/>
        <end position="192"/>
    </location>
</feature>
<dbReference type="PROSITE" id="PS50110">
    <property type="entry name" value="RESPONSE_REGULATORY"/>
    <property type="match status" value="1"/>
</dbReference>
<reference evidence="8 9" key="1">
    <citation type="submission" date="2021-06" db="EMBL/GenBank/DDBJ databases">
        <authorList>
            <person name="Sun Q."/>
            <person name="Li D."/>
        </authorList>
    </citation>
    <scope>NUCLEOTIDE SEQUENCE [LARGE SCALE GENOMIC DNA]</scope>
    <source>
        <strain evidence="8 9">MSJ-1</strain>
    </source>
</reference>
<dbReference type="EMBL" id="JAHLQO010000001">
    <property type="protein sequence ID" value="MBU5668220.1"/>
    <property type="molecule type" value="Genomic_DNA"/>
</dbReference>
<keyword evidence="1 5" id="KW-0597">Phosphoprotein</keyword>
<evidence type="ECO:0000256" key="1">
    <source>
        <dbReference type="ARBA" id="ARBA00022553"/>
    </source>
</evidence>
<dbReference type="SMART" id="SM00421">
    <property type="entry name" value="HTH_LUXR"/>
    <property type="match status" value="1"/>
</dbReference>
<sequence>MKIIFIDDHKIFGESLKMLLEEREENFIIDYVSDIDLFLSKLKNSTYEIAIIDINLKDKKTGLDLIKDVKLLNEELKIIILTSYDLMNYKELAHKYGANAFINKSVDVDNLVAEIHKVYKGENIFEEEELVDRLTDREIEVLKELSKGKTKKETASDLFISERTLYNHIANIYEKIDVSNTVQAINRAKEIGYIDDF</sequence>
<keyword evidence="3" id="KW-0238">DNA-binding</keyword>